<name>A0A399J103_9CLOT</name>
<comment type="similarity">
    <text evidence="7">Belongs to the methyl-accepting chemotaxis (MCP) protein family.</text>
</comment>
<dbReference type="Pfam" id="PF17200">
    <property type="entry name" value="sCache_2"/>
    <property type="match status" value="1"/>
</dbReference>
<dbReference type="GO" id="GO:0004888">
    <property type="term" value="F:transmembrane signaling receptor activity"/>
    <property type="evidence" value="ECO:0007669"/>
    <property type="project" value="InterPro"/>
</dbReference>
<evidence type="ECO:0000256" key="3">
    <source>
        <dbReference type="ARBA" id="ARBA00022692"/>
    </source>
</evidence>
<feature type="domain" description="Methyl-accepting transducer" evidence="12">
    <location>
        <begin position="296"/>
        <end position="540"/>
    </location>
</feature>
<keyword evidence="2" id="KW-1003">Cell membrane</keyword>
<dbReference type="GO" id="GO:0006935">
    <property type="term" value="P:chemotaxis"/>
    <property type="evidence" value="ECO:0007669"/>
    <property type="project" value="InterPro"/>
</dbReference>
<evidence type="ECO:0000313" key="14">
    <source>
        <dbReference type="EMBL" id="RII36616.1"/>
    </source>
</evidence>
<dbReference type="PROSITE" id="PS50885">
    <property type="entry name" value="HAMP"/>
    <property type="match status" value="1"/>
</dbReference>
<dbReference type="AlphaFoldDB" id="A0A399J103"/>
<dbReference type="PROSITE" id="PS50111">
    <property type="entry name" value="CHEMOTAXIS_TRANSDUC_2"/>
    <property type="match status" value="1"/>
</dbReference>
<reference evidence="14 15" key="1">
    <citation type="submission" date="2018-08" db="EMBL/GenBank/DDBJ databases">
        <title>Genome of Clostridium chromiireducens C1, DSM12136.</title>
        <authorList>
            <person name="Xing M."/>
            <person name="Wei Y."/>
            <person name="Ang E.L."/>
            <person name="Zhao H."/>
            <person name="Zhang Y."/>
        </authorList>
    </citation>
    <scope>NUCLEOTIDE SEQUENCE [LARGE SCALE GENOMIC DNA]</scope>
    <source>
        <strain evidence="14 15">C1</strain>
    </source>
</reference>
<dbReference type="InterPro" id="IPR004090">
    <property type="entry name" value="Chemotax_Me-accpt_rcpt"/>
</dbReference>
<evidence type="ECO:0000256" key="4">
    <source>
        <dbReference type="ARBA" id="ARBA00022989"/>
    </source>
</evidence>
<dbReference type="Proteomes" id="UP000265930">
    <property type="component" value="Unassembled WGS sequence"/>
</dbReference>
<sequence>MGDFMRKLKSTIILMNVLIVGVVTLLVGLISINQLRKSNLEAVYQYESTLRDGYDKNIKNQVDNVIGLLNGINKMQLDGKLTDDEAKKQARNLVKSLRYDETGYFWIDNISTSATDNSAADTASKSSSDGDGTQTNFKEKIMSLVLKDGSGFTDFDYTKPNGDVAPKRAYSALFKPYNWVISTGNYVDNIDSEIKAKTSELNGMLIKTIIVLVASLAILIALSIFAAIKISSNLTKPLIQIKELAERLARYDFTENVNIHSKNEFGQTAVALNKAQDNVKKLIKSINGQTLELTASAEELSAVAQEVTNKVLDISKSTENITTNMSESMKSANLVNQSMKEISESISELSKKSSDGSEISTGFKEKSSKLKSQTDEALTNTRNIYEDREKMIISAINDGAVVKEVSKMVEAISSIAEETNLLALNAAIEAARAGEHGKGFAVVSEEVRKLAEQSASSASSIQSTVTKVQGAFKKLSDNSNEVLNFINKDVTKQFNEFMVSSEFYYDNAKEISRISEDIATMSEQLNALSQEINAMVNVMASNSEKATEDSATIFEGITEATESMSEIAVTVDKQVQLAQNLNELLEEFKI</sequence>
<evidence type="ECO:0000256" key="9">
    <source>
        <dbReference type="SAM" id="Coils"/>
    </source>
</evidence>
<feature type="transmembrane region" description="Helical" evidence="11">
    <location>
        <begin position="12"/>
        <end position="32"/>
    </location>
</feature>
<feature type="transmembrane region" description="Helical" evidence="11">
    <location>
        <begin position="204"/>
        <end position="228"/>
    </location>
</feature>
<evidence type="ECO:0000256" key="6">
    <source>
        <dbReference type="ARBA" id="ARBA00023224"/>
    </source>
</evidence>
<keyword evidence="6 8" id="KW-0807">Transducer</keyword>
<dbReference type="InterPro" id="IPR004089">
    <property type="entry name" value="MCPsignal_dom"/>
</dbReference>
<dbReference type="Gene3D" id="3.30.450.20">
    <property type="entry name" value="PAS domain"/>
    <property type="match status" value="1"/>
</dbReference>
<keyword evidence="5 11" id="KW-0472">Membrane</keyword>
<feature type="coiled-coil region" evidence="9">
    <location>
        <begin position="511"/>
        <end position="538"/>
    </location>
</feature>
<comment type="subcellular location">
    <subcellularLocation>
        <location evidence="1">Cell membrane</location>
        <topology evidence="1">Multi-pass membrane protein</topology>
    </subcellularLocation>
</comment>
<keyword evidence="3 11" id="KW-0812">Transmembrane</keyword>
<evidence type="ECO:0000256" key="10">
    <source>
        <dbReference type="SAM" id="MobiDB-lite"/>
    </source>
</evidence>
<evidence type="ECO:0000256" key="7">
    <source>
        <dbReference type="ARBA" id="ARBA00029447"/>
    </source>
</evidence>
<evidence type="ECO:0000313" key="15">
    <source>
        <dbReference type="Proteomes" id="UP000265930"/>
    </source>
</evidence>
<evidence type="ECO:0000259" key="12">
    <source>
        <dbReference type="PROSITE" id="PS50111"/>
    </source>
</evidence>
<dbReference type="Pfam" id="PF00672">
    <property type="entry name" value="HAMP"/>
    <property type="match status" value="1"/>
</dbReference>
<dbReference type="PANTHER" id="PTHR32089:SF112">
    <property type="entry name" value="LYSOZYME-LIKE PROTEIN-RELATED"/>
    <property type="match status" value="1"/>
</dbReference>
<organism evidence="14 15">
    <name type="scientific">Clostridium chromiireducens</name>
    <dbReference type="NCBI Taxonomy" id="225345"/>
    <lineage>
        <taxon>Bacteria</taxon>
        <taxon>Bacillati</taxon>
        <taxon>Bacillota</taxon>
        <taxon>Clostridia</taxon>
        <taxon>Eubacteriales</taxon>
        <taxon>Clostridiaceae</taxon>
        <taxon>Clostridium</taxon>
    </lineage>
</organism>
<dbReference type="PRINTS" id="PR00260">
    <property type="entry name" value="CHEMTRNSDUCR"/>
</dbReference>
<dbReference type="CDD" id="cd06225">
    <property type="entry name" value="HAMP"/>
    <property type="match status" value="1"/>
</dbReference>
<feature type="compositionally biased region" description="Basic and acidic residues" evidence="10">
    <location>
        <begin position="363"/>
        <end position="374"/>
    </location>
</feature>
<dbReference type="InterPro" id="IPR003660">
    <property type="entry name" value="HAMP_dom"/>
</dbReference>
<dbReference type="SUPFAM" id="SSF58104">
    <property type="entry name" value="Methyl-accepting chemotaxis protein (MCP) signaling domain"/>
    <property type="match status" value="1"/>
</dbReference>
<feature type="region of interest" description="Disordered" evidence="10">
    <location>
        <begin position="346"/>
        <end position="377"/>
    </location>
</feature>
<keyword evidence="9" id="KW-0175">Coiled coil</keyword>
<dbReference type="Gene3D" id="1.10.287.950">
    <property type="entry name" value="Methyl-accepting chemotaxis protein"/>
    <property type="match status" value="1"/>
</dbReference>
<proteinExistence type="inferred from homology"/>
<dbReference type="InterPro" id="IPR033480">
    <property type="entry name" value="sCache_2"/>
</dbReference>
<comment type="caution">
    <text evidence="14">The sequence shown here is derived from an EMBL/GenBank/DDBJ whole genome shotgun (WGS) entry which is preliminary data.</text>
</comment>
<evidence type="ECO:0000259" key="13">
    <source>
        <dbReference type="PROSITE" id="PS50885"/>
    </source>
</evidence>
<keyword evidence="4 11" id="KW-1133">Transmembrane helix</keyword>
<dbReference type="SMART" id="SM00304">
    <property type="entry name" value="HAMP"/>
    <property type="match status" value="1"/>
</dbReference>
<protein>
    <submittedName>
        <fullName evidence="14">Methyl-accepting chemotaxis protein</fullName>
    </submittedName>
</protein>
<gene>
    <name evidence="14" type="ORF">D2A34_04325</name>
</gene>
<dbReference type="EMBL" id="QXDJ01000001">
    <property type="protein sequence ID" value="RII36616.1"/>
    <property type="molecule type" value="Genomic_DNA"/>
</dbReference>
<dbReference type="PANTHER" id="PTHR32089">
    <property type="entry name" value="METHYL-ACCEPTING CHEMOTAXIS PROTEIN MCPB"/>
    <property type="match status" value="1"/>
</dbReference>
<evidence type="ECO:0000256" key="8">
    <source>
        <dbReference type="PROSITE-ProRule" id="PRU00284"/>
    </source>
</evidence>
<dbReference type="Pfam" id="PF00015">
    <property type="entry name" value="MCPsignal"/>
    <property type="match status" value="1"/>
</dbReference>
<evidence type="ECO:0000256" key="11">
    <source>
        <dbReference type="SAM" id="Phobius"/>
    </source>
</evidence>
<dbReference type="SMART" id="SM00283">
    <property type="entry name" value="MA"/>
    <property type="match status" value="1"/>
</dbReference>
<dbReference type="GO" id="GO:0007165">
    <property type="term" value="P:signal transduction"/>
    <property type="evidence" value="ECO:0007669"/>
    <property type="project" value="UniProtKB-KW"/>
</dbReference>
<dbReference type="GO" id="GO:0005886">
    <property type="term" value="C:plasma membrane"/>
    <property type="evidence" value="ECO:0007669"/>
    <property type="project" value="UniProtKB-SubCell"/>
</dbReference>
<evidence type="ECO:0000256" key="2">
    <source>
        <dbReference type="ARBA" id="ARBA00022475"/>
    </source>
</evidence>
<feature type="domain" description="HAMP" evidence="13">
    <location>
        <begin position="232"/>
        <end position="284"/>
    </location>
</feature>
<dbReference type="SMART" id="SM01049">
    <property type="entry name" value="Cache_2"/>
    <property type="match status" value="1"/>
</dbReference>
<evidence type="ECO:0000256" key="5">
    <source>
        <dbReference type="ARBA" id="ARBA00023136"/>
    </source>
</evidence>
<evidence type="ECO:0000256" key="1">
    <source>
        <dbReference type="ARBA" id="ARBA00004651"/>
    </source>
</evidence>
<accession>A0A399J103</accession>